<organism evidence="1 2">
    <name type="scientific">Aquarana catesbeiana</name>
    <name type="common">American bullfrog</name>
    <name type="synonym">Rana catesbeiana</name>
    <dbReference type="NCBI Taxonomy" id="8400"/>
    <lineage>
        <taxon>Eukaryota</taxon>
        <taxon>Metazoa</taxon>
        <taxon>Chordata</taxon>
        <taxon>Craniata</taxon>
        <taxon>Vertebrata</taxon>
        <taxon>Euteleostomi</taxon>
        <taxon>Amphibia</taxon>
        <taxon>Batrachia</taxon>
        <taxon>Anura</taxon>
        <taxon>Neobatrachia</taxon>
        <taxon>Ranoidea</taxon>
        <taxon>Ranidae</taxon>
        <taxon>Aquarana</taxon>
    </lineage>
</organism>
<sequence>MKQVPSSFLLLGTKFLAGKMYCLADNTYLHTSVPSSFSKPINVIRFRFNLFSLYGSMFFTKRTKKSYLS</sequence>
<gene>
    <name evidence="1" type="ORF">AB205_0041980</name>
</gene>
<keyword evidence="2" id="KW-1185">Reference proteome</keyword>
<protein>
    <submittedName>
        <fullName evidence="1">Uncharacterized protein</fullName>
    </submittedName>
</protein>
<evidence type="ECO:0000313" key="2">
    <source>
        <dbReference type="Proteomes" id="UP000228934"/>
    </source>
</evidence>
<proteinExistence type="predicted"/>
<dbReference type="Proteomes" id="UP000228934">
    <property type="component" value="Unassembled WGS sequence"/>
</dbReference>
<dbReference type="AlphaFoldDB" id="A0A2G9RVT6"/>
<accession>A0A2G9RVT6</accession>
<evidence type="ECO:0000313" key="1">
    <source>
        <dbReference type="EMBL" id="PIO31341.1"/>
    </source>
</evidence>
<dbReference type="OrthoDB" id="73348at2759"/>
<dbReference type="EMBL" id="KV931385">
    <property type="protein sequence ID" value="PIO31341.1"/>
    <property type="molecule type" value="Genomic_DNA"/>
</dbReference>
<reference evidence="2" key="1">
    <citation type="journal article" date="2017" name="Nat. Commun.">
        <title>The North American bullfrog draft genome provides insight into hormonal regulation of long noncoding RNA.</title>
        <authorList>
            <person name="Hammond S.A."/>
            <person name="Warren R.L."/>
            <person name="Vandervalk B.P."/>
            <person name="Kucuk E."/>
            <person name="Khan H."/>
            <person name="Gibb E.A."/>
            <person name="Pandoh P."/>
            <person name="Kirk H."/>
            <person name="Zhao Y."/>
            <person name="Jones M."/>
            <person name="Mungall A.J."/>
            <person name="Coope R."/>
            <person name="Pleasance S."/>
            <person name="Moore R.A."/>
            <person name="Holt R.A."/>
            <person name="Round J.M."/>
            <person name="Ohora S."/>
            <person name="Walle B.V."/>
            <person name="Veldhoen N."/>
            <person name="Helbing C.C."/>
            <person name="Birol I."/>
        </authorList>
    </citation>
    <scope>NUCLEOTIDE SEQUENCE [LARGE SCALE GENOMIC DNA]</scope>
</reference>
<name>A0A2G9RVT6_AQUCT</name>